<comment type="caution">
    <text evidence="6">The sequence shown here is derived from an EMBL/GenBank/DDBJ whole genome shotgun (WGS) entry which is preliminary data.</text>
</comment>
<dbReference type="GO" id="GO:0055085">
    <property type="term" value="P:transmembrane transport"/>
    <property type="evidence" value="ECO:0007669"/>
    <property type="project" value="InterPro"/>
</dbReference>
<dbReference type="PANTHER" id="PTHR42770">
    <property type="entry name" value="AMINO ACID TRANSPORTER-RELATED"/>
    <property type="match status" value="1"/>
</dbReference>
<keyword evidence="2" id="KW-0812">Transmembrane</keyword>
<name>A0A7C1G7U0_THERO</name>
<keyword evidence="4" id="KW-0472">Membrane</keyword>
<protein>
    <submittedName>
        <fullName evidence="6">Ethanolamine permease</fullName>
    </submittedName>
</protein>
<keyword evidence="3" id="KW-1133">Transmembrane helix</keyword>
<organism evidence="6">
    <name type="scientific">Thermomicrobium roseum</name>
    <dbReference type="NCBI Taxonomy" id="500"/>
    <lineage>
        <taxon>Bacteria</taxon>
        <taxon>Pseudomonadati</taxon>
        <taxon>Thermomicrobiota</taxon>
        <taxon>Thermomicrobia</taxon>
        <taxon>Thermomicrobiales</taxon>
        <taxon>Thermomicrobiaceae</taxon>
        <taxon>Thermomicrobium</taxon>
    </lineage>
</organism>
<gene>
    <name evidence="6" type="primary">eat</name>
    <name evidence="6" type="ORF">ENP47_00910</name>
</gene>
<dbReference type="InterPro" id="IPR004757">
    <property type="entry name" value="EtNH_permease"/>
</dbReference>
<evidence type="ECO:0000256" key="4">
    <source>
        <dbReference type="ARBA" id="ARBA00023136"/>
    </source>
</evidence>
<dbReference type="PIRSF" id="PIRSF006060">
    <property type="entry name" value="AA_transporter"/>
    <property type="match status" value="1"/>
</dbReference>
<dbReference type="AlphaFoldDB" id="A0A7C1G7U0"/>
<dbReference type="Pfam" id="PF00324">
    <property type="entry name" value="AA_permease"/>
    <property type="match status" value="1"/>
</dbReference>
<sequence>MGESLERGGVRYEKVGQEYLEQRKLRRHANWVLLWALGVGAVISGDFFGWNFGLDAGGFGGLLIATVLMAIMYLCMVYSIAELSTALPHAGGFYSFTRSAFGPWGGYLVGVTDTIEYVITPAVIVVGIGGYMNTLFPSVPVWIWWLVFYAIFVGINIAGVEITLRVGLVVTILAMLVLLIFYIGAVASGAFSWDLVFNIEPDPNRAGSSTFLPKGFYGIFAAIPFAIWFYLAIEELPLAAEETHDVVRDMPRGLITGIFTLLALSVFTLIFNSGVNGGAAQIGVSGAPLADGFVAVFGSGATTAVLTLIALTGLIASFHTIIYAYGRVIFALSRAGYYPRFLSVTGRKTHTPHRALVAGAIIGLLCALIIDRFGTGIVGAALLNMAVFGAVISYAAVMLAYIRLKIARPELPRPYQSPFGIPGAAIGAALAIISLLATFSIEDYRPGVLGVAFFLVIAILYFAFYSRHRLVAQAPEEEVALILEAEKELKHQYIELESEEERLRMEQREARDR</sequence>
<reference evidence="6" key="1">
    <citation type="journal article" date="2020" name="mSystems">
        <title>Genome- and Community-Level Interaction Insights into Carbon Utilization and Element Cycling Functions of Hydrothermarchaeota in Hydrothermal Sediment.</title>
        <authorList>
            <person name="Zhou Z."/>
            <person name="Liu Y."/>
            <person name="Xu W."/>
            <person name="Pan J."/>
            <person name="Luo Z.H."/>
            <person name="Li M."/>
        </authorList>
    </citation>
    <scope>NUCLEOTIDE SEQUENCE [LARGE SCALE GENOMIC DNA]</scope>
    <source>
        <strain evidence="6">SpSt-222</strain>
    </source>
</reference>
<dbReference type="EMBL" id="DSJL01000001">
    <property type="protein sequence ID" value="HEF64165.1"/>
    <property type="molecule type" value="Genomic_DNA"/>
</dbReference>
<dbReference type="InterPro" id="IPR050367">
    <property type="entry name" value="APC_superfamily"/>
</dbReference>
<evidence type="ECO:0000256" key="1">
    <source>
        <dbReference type="ARBA" id="ARBA00004141"/>
    </source>
</evidence>
<dbReference type="InterPro" id="IPR004841">
    <property type="entry name" value="AA-permease/SLC12A_dom"/>
</dbReference>
<dbReference type="GO" id="GO:0016020">
    <property type="term" value="C:membrane"/>
    <property type="evidence" value="ECO:0007669"/>
    <property type="project" value="UniProtKB-SubCell"/>
</dbReference>
<comment type="subcellular location">
    <subcellularLocation>
        <location evidence="1">Membrane</location>
        <topology evidence="1">Multi-pass membrane protein</topology>
    </subcellularLocation>
</comment>
<dbReference type="PANTHER" id="PTHR42770:SF7">
    <property type="entry name" value="MEMBRANE PROTEIN"/>
    <property type="match status" value="1"/>
</dbReference>
<evidence type="ECO:0000256" key="2">
    <source>
        <dbReference type="ARBA" id="ARBA00022692"/>
    </source>
</evidence>
<dbReference type="NCBIfam" id="TIGR00908">
    <property type="entry name" value="2A0305"/>
    <property type="match status" value="1"/>
</dbReference>
<proteinExistence type="predicted"/>
<evidence type="ECO:0000259" key="5">
    <source>
        <dbReference type="Pfam" id="PF00324"/>
    </source>
</evidence>
<feature type="domain" description="Amino acid permease/ SLC12A" evidence="5">
    <location>
        <begin position="43"/>
        <end position="469"/>
    </location>
</feature>
<dbReference type="Gene3D" id="1.20.1740.10">
    <property type="entry name" value="Amino acid/polyamine transporter I"/>
    <property type="match status" value="1"/>
</dbReference>
<evidence type="ECO:0000313" key="6">
    <source>
        <dbReference type="EMBL" id="HEF64165.1"/>
    </source>
</evidence>
<evidence type="ECO:0000256" key="3">
    <source>
        <dbReference type="ARBA" id="ARBA00022989"/>
    </source>
</evidence>
<accession>A0A7C1G7U0</accession>